<evidence type="ECO:0000256" key="1">
    <source>
        <dbReference type="ARBA" id="ARBA00006817"/>
    </source>
</evidence>
<gene>
    <name evidence="3" type="ORF">ACFO9E_00615</name>
</gene>
<evidence type="ECO:0000259" key="2">
    <source>
        <dbReference type="Pfam" id="PF08327"/>
    </source>
</evidence>
<dbReference type="Gene3D" id="3.30.530.20">
    <property type="match status" value="1"/>
</dbReference>
<dbReference type="RefSeq" id="WP_215096952.1">
    <property type="nucleotide sequence ID" value="NZ_JBHSFE010000003.1"/>
</dbReference>
<proteinExistence type="inferred from homology"/>
<dbReference type="EMBL" id="JBHSFE010000003">
    <property type="protein sequence ID" value="MFC4606336.1"/>
    <property type="molecule type" value="Genomic_DNA"/>
</dbReference>
<sequence>MTVVIPHGTSETRDGGIHLLHFQLRLPHPVIRVWAAVATPEGLPTWLAAADVLEPRIGGAVTLLWLNADAQGRRTVEQGTVTAWDVEGVAEYTVSVHGRIRFHLEPFGPRGSADGTVVRFTNEFRGTDELRLDYLAGWHHHFELLADALDGHPMTAADWAQWTPGRRQELRDQYVSRP</sequence>
<comment type="caution">
    <text evidence="3">The sequence shown here is derived from an EMBL/GenBank/DDBJ whole genome shotgun (WGS) entry which is preliminary data.</text>
</comment>
<dbReference type="Proteomes" id="UP001595993">
    <property type="component" value="Unassembled WGS sequence"/>
</dbReference>
<dbReference type="SUPFAM" id="SSF55961">
    <property type="entry name" value="Bet v1-like"/>
    <property type="match status" value="1"/>
</dbReference>
<feature type="domain" description="Activator of Hsp90 ATPase homologue 1/2-like C-terminal" evidence="2">
    <location>
        <begin position="28"/>
        <end position="149"/>
    </location>
</feature>
<protein>
    <submittedName>
        <fullName evidence="3">SRPBCC domain-containing protein</fullName>
    </submittedName>
</protein>
<evidence type="ECO:0000313" key="4">
    <source>
        <dbReference type="Proteomes" id="UP001595993"/>
    </source>
</evidence>
<evidence type="ECO:0000313" key="3">
    <source>
        <dbReference type="EMBL" id="MFC4606336.1"/>
    </source>
</evidence>
<organism evidence="3 4">
    <name type="scientific">Streptomyces maoxianensis</name>
    <dbReference type="NCBI Taxonomy" id="1459942"/>
    <lineage>
        <taxon>Bacteria</taxon>
        <taxon>Bacillati</taxon>
        <taxon>Actinomycetota</taxon>
        <taxon>Actinomycetes</taxon>
        <taxon>Kitasatosporales</taxon>
        <taxon>Streptomycetaceae</taxon>
        <taxon>Streptomyces</taxon>
    </lineage>
</organism>
<comment type="similarity">
    <text evidence="1">Belongs to the AHA1 family.</text>
</comment>
<accession>A0ABV9FWF1</accession>
<reference evidence="4" key="1">
    <citation type="journal article" date="2019" name="Int. J. Syst. Evol. Microbiol.">
        <title>The Global Catalogue of Microorganisms (GCM) 10K type strain sequencing project: providing services to taxonomists for standard genome sequencing and annotation.</title>
        <authorList>
            <consortium name="The Broad Institute Genomics Platform"/>
            <consortium name="The Broad Institute Genome Sequencing Center for Infectious Disease"/>
            <person name="Wu L."/>
            <person name="Ma J."/>
        </authorList>
    </citation>
    <scope>NUCLEOTIDE SEQUENCE [LARGE SCALE GENOMIC DNA]</scope>
    <source>
        <strain evidence="4">CGMCC 4.7139</strain>
    </source>
</reference>
<keyword evidence="4" id="KW-1185">Reference proteome</keyword>
<dbReference type="InterPro" id="IPR013538">
    <property type="entry name" value="ASHA1/2-like_C"/>
</dbReference>
<dbReference type="Pfam" id="PF08327">
    <property type="entry name" value="AHSA1"/>
    <property type="match status" value="1"/>
</dbReference>
<dbReference type="InterPro" id="IPR023393">
    <property type="entry name" value="START-like_dom_sf"/>
</dbReference>
<name>A0ABV9FWF1_9ACTN</name>